<dbReference type="Proteomes" id="UP000023152">
    <property type="component" value="Unassembled WGS sequence"/>
</dbReference>
<evidence type="ECO:0000313" key="2">
    <source>
        <dbReference type="Proteomes" id="UP000023152"/>
    </source>
</evidence>
<dbReference type="EMBL" id="ASPP01018705">
    <property type="protein sequence ID" value="ETO15914.1"/>
    <property type="molecule type" value="Genomic_DNA"/>
</dbReference>
<keyword evidence="2" id="KW-1185">Reference proteome</keyword>
<gene>
    <name evidence="1" type="ORF">RFI_21450</name>
</gene>
<organism evidence="1 2">
    <name type="scientific">Reticulomyxa filosa</name>
    <dbReference type="NCBI Taxonomy" id="46433"/>
    <lineage>
        <taxon>Eukaryota</taxon>
        <taxon>Sar</taxon>
        <taxon>Rhizaria</taxon>
        <taxon>Retaria</taxon>
        <taxon>Foraminifera</taxon>
        <taxon>Monothalamids</taxon>
        <taxon>Reticulomyxidae</taxon>
        <taxon>Reticulomyxa</taxon>
    </lineage>
</organism>
<proteinExistence type="predicted"/>
<comment type="caution">
    <text evidence="1">The sequence shown here is derived from an EMBL/GenBank/DDBJ whole genome shotgun (WGS) entry which is preliminary data.</text>
</comment>
<sequence>MVQTNEKQKQRNNEMLFFTTRIKTFFNSICWLLTYMLYKSTNGYVCVNDLSGHLVDIVGFVHLIGGKFNFNKNVLRQIKLNTNKCIGEKKKKKRRIPVLSVYCNHECCKSNQGK</sequence>
<reference evidence="1 2" key="1">
    <citation type="journal article" date="2013" name="Curr. Biol.">
        <title>The Genome of the Foraminiferan Reticulomyxa filosa.</title>
        <authorList>
            <person name="Glockner G."/>
            <person name="Hulsmann N."/>
            <person name="Schleicher M."/>
            <person name="Noegel A.A."/>
            <person name="Eichinger L."/>
            <person name="Gallinger C."/>
            <person name="Pawlowski J."/>
            <person name="Sierra R."/>
            <person name="Euteneuer U."/>
            <person name="Pillet L."/>
            <person name="Moustafa A."/>
            <person name="Platzer M."/>
            <person name="Groth M."/>
            <person name="Szafranski K."/>
            <person name="Schliwa M."/>
        </authorList>
    </citation>
    <scope>NUCLEOTIDE SEQUENCE [LARGE SCALE GENOMIC DNA]</scope>
</reference>
<accession>X6MQ13</accession>
<protein>
    <submittedName>
        <fullName evidence="1">Uncharacterized protein</fullName>
    </submittedName>
</protein>
<name>X6MQ13_RETFI</name>
<dbReference type="AlphaFoldDB" id="X6MQ13"/>
<evidence type="ECO:0000313" key="1">
    <source>
        <dbReference type="EMBL" id="ETO15914.1"/>
    </source>
</evidence>